<dbReference type="SUPFAM" id="SSF55729">
    <property type="entry name" value="Acyl-CoA N-acyltransferases (Nat)"/>
    <property type="match status" value="1"/>
</dbReference>
<gene>
    <name evidence="2" type="ORF">H9635_16990</name>
</gene>
<keyword evidence="3" id="KW-1185">Reference proteome</keyword>
<name>A0ABR8Y2M8_9BACL</name>
<accession>A0ABR8Y2M8</accession>
<dbReference type="CDD" id="cd04301">
    <property type="entry name" value="NAT_SF"/>
    <property type="match status" value="1"/>
</dbReference>
<sequence>MSIREINEENREKVVSFFREHWGSSEMVISSGIYQCEKLNGFIFEENNEIIGLVTYVIKGYENEIEIISLDSHTEGKGIGSALIGKIENIAKQKQIQIVSLITTNDNLNALKFYQKRGYRIISVNSDAVNKARKLKPSIPLIGNDGIPLKDELILKKIIADN</sequence>
<reference evidence="2 3" key="1">
    <citation type="submission" date="2020-08" db="EMBL/GenBank/DDBJ databases">
        <title>A Genomic Blueprint of the Chicken Gut Microbiome.</title>
        <authorList>
            <person name="Gilroy R."/>
            <person name="Ravi A."/>
            <person name="Getino M."/>
            <person name="Pursley I."/>
            <person name="Horton D.L."/>
            <person name="Alikhan N.-F."/>
            <person name="Baker D."/>
            <person name="Gharbi K."/>
            <person name="Hall N."/>
            <person name="Watson M."/>
            <person name="Adriaenssens E.M."/>
            <person name="Foster-Nyarko E."/>
            <person name="Jarju S."/>
            <person name="Secka A."/>
            <person name="Antonio M."/>
            <person name="Oren A."/>
            <person name="Chaudhuri R."/>
            <person name="La Ragione R.M."/>
            <person name="Hildebrand F."/>
            <person name="Pallen M.J."/>
        </authorList>
    </citation>
    <scope>NUCLEOTIDE SEQUENCE [LARGE SCALE GENOMIC DNA]</scope>
    <source>
        <strain evidence="2 3">A46</strain>
    </source>
</reference>
<dbReference type="EMBL" id="JACSPZ010000011">
    <property type="protein sequence ID" value="MBD8038443.1"/>
    <property type="molecule type" value="Genomic_DNA"/>
</dbReference>
<evidence type="ECO:0000313" key="3">
    <source>
        <dbReference type="Proteomes" id="UP000619101"/>
    </source>
</evidence>
<comment type="caution">
    <text evidence="2">The sequence shown here is derived from an EMBL/GenBank/DDBJ whole genome shotgun (WGS) entry which is preliminary data.</text>
</comment>
<dbReference type="Pfam" id="PF00583">
    <property type="entry name" value="Acetyltransf_1"/>
    <property type="match status" value="1"/>
</dbReference>
<dbReference type="Gene3D" id="3.40.630.30">
    <property type="match status" value="1"/>
</dbReference>
<dbReference type="PROSITE" id="PS51186">
    <property type="entry name" value="GNAT"/>
    <property type="match status" value="1"/>
</dbReference>
<proteinExistence type="predicted"/>
<dbReference type="InterPro" id="IPR000182">
    <property type="entry name" value="GNAT_dom"/>
</dbReference>
<dbReference type="Proteomes" id="UP000619101">
    <property type="component" value="Unassembled WGS sequence"/>
</dbReference>
<feature type="domain" description="N-acetyltransferase" evidence="1">
    <location>
        <begin position="1"/>
        <end position="140"/>
    </location>
</feature>
<organism evidence="2 3">
    <name type="scientific">Solibacillus faecavium</name>
    <dbReference type="NCBI Taxonomy" id="2762221"/>
    <lineage>
        <taxon>Bacteria</taxon>
        <taxon>Bacillati</taxon>
        <taxon>Bacillota</taxon>
        <taxon>Bacilli</taxon>
        <taxon>Bacillales</taxon>
        <taxon>Caryophanaceae</taxon>
        <taxon>Solibacillus</taxon>
    </lineage>
</organism>
<evidence type="ECO:0000313" key="2">
    <source>
        <dbReference type="EMBL" id="MBD8038443.1"/>
    </source>
</evidence>
<protein>
    <submittedName>
        <fullName evidence="2">GNAT family N-acetyltransferase</fullName>
    </submittedName>
</protein>
<dbReference type="InterPro" id="IPR016181">
    <property type="entry name" value="Acyl_CoA_acyltransferase"/>
</dbReference>
<evidence type="ECO:0000259" key="1">
    <source>
        <dbReference type="PROSITE" id="PS51186"/>
    </source>
</evidence>
<dbReference type="RefSeq" id="WP_191701502.1">
    <property type="nucleotide sequence ID" value="NZ_JACSPZ010000011.1"/>
</dbReference>